<reference evidence="1 2" key="1">
    <citation type="submission" date="2018-10" db="EMBL/GenBank/DDBJ databases">
        <title>Genomic Encyclopedia of Archaeal and Bacterial Type Strains, Phase II (KMG-II): from individual species to whole genera.</title>
        <authorList>
            <person name="Goeker M."/>
        </authorList>
    </citation>
    <scope>NUCLEOTIDE SEQUENCE [LARGE SCALE GENOMIC DNA]</scope>
    <source>
        <strain evidence="1 2">DSM 11927</strain>
    </source>
</reference>
<proteinExistence type="predicted"/>
<evidence type="ECO:0000313" key="2">
    <source>
        <dbReference type="Proteomes" id="UP000268233"/>
    </source>
</evidence>
<evidence type="ECO:0000313" key="1">
    <source>
        <dbReference type="EMBL" id="RKS75889.1"/>
    </source>
</evidence>
<name>A0A495QQW4_9EURY</name>
<sequence>MVESETVLCPVCGWSGTKARLTADGEQYQCPACSSQIRSG</sequence>
<comment type="caution">
    <text evidence="1">The sequence shown here is derived from an EMBL/GenBank/DDBJ whole genome shotgun (WGS) entry which is preliminary data.</text>
</comment>
<dbReference type="Proteomes" id="UP000268233">
    <property type="component" value="Unassembled WGS sequence"/>
</dbReference>
<accession>A0A495QQW4</accession>
<organism evidence="1 2">
    <name type="scientific">Haloarcula quadrata</name>
    <dbReference type="NCBI Taxonomy" id="182779"/>
    <lineage>
        <taxon>Archaea</taxon>
        <taxon>Methanobacteriati</taxon>
        <taxon>Methanobacteriota</taxon>
        <taxon>Stenosarchaea group</taxon>
        <taxon>Halobacteria</taxon>
        <taxon>Halobacteriales</taxon>
        <taxon>Haloarculaceae</taxon>
        <taxon>Haloarcula</taxon>
    </lineage>
</organism>
<dbReference type="AlphaFoldDB" id="A0A495QQW4"/>
<gene>
    <name evidence="1" type="ORF">BDK61_4424</name>
</gene>
<keyword evidence="2" id="KW-1185">Reference proteome</keyword>
<protein>
    <recommendedName>
        <fullName evidence="3">Small CPxCG-related zinc finger protein</fullName>
    </recommendedName>
</protein>
<dbReference type="EMBL" id="RBWW01000003">
    <property type="protein sequence ID" value="RKS75889.1"/>
    <property type="molecule type" value="Genomic_DNA"/>
</dbReference>
<evidence type="ECO:0008006" key="3">
    <source>
        <dbReference type="Google" id="ProtNLM"/>
    </source>
</evidence>